<feature type="domain" description="PEGA" evidence="2">
    <location>
        <begin position="114"/>
        <end position="173"/>
    </location>
</feature>
<dbReference type="InterPro" id="IPR019734">
    <property type="entry name" value="TPR_rpt"/>
</dbReference>
<evidence type="ECO:0000313" key="4">
    <source>
        <dbReference type="Proteomes" id="UP000272888"/>
    </source>
</evidence>
<evidence type="ECO:0000259" key="2">
    <source>
        <dbReference type="Pfam" id="PF08308"/>
    </source>
</evidence>
<sequence length="316" mass="33374">MSASWFLMSLLLASAPPGTEPRELEAALQALSEADFEAALSRVEAGLRQTRDETHIARLRLVQGEVYAALRQYAQMETAFAQALEADPDAHLDPERVQPTVVTLFESLRGRLQGVLAVDVEPSGAEVHLDGRRLGQAPWQGSVPIGTHTLDVGPGLTTLQVKVRPGRTEQVRVVLPPPAPESASFVSTLAFSAQVRAALGLSPLSGAGMEAGARLSGTYVFGELNATVGSRFGAAARLGAQAPRLVGPLTFFLSLDGYALGGPALLGGGLSLGTSLPLSRKFDVFAELSGRWLPSSDTYQRTHLLGVSGLRFTPGR</sequence>
<dbReference type="RefSeq" id="WP_120642167.1">
    <property type="nucleotide sequence ID" value="NZ_RAWB01000028.1"/>
</dbReference>
<gene>
    <name evidence="3" type="ORF">D7V93_04485</name>
</gene>
<keyword evidence="4" id="KW-1185">Reference proteome</keyword>
<feature type="repeat" description="TPR" evidence="1">
    <location>
        <begin position="57"/>
        <end position="90"/>
    </location>
</feature>
<proteinExistence type="predicted"/>
<dbReference type="AlphaFoldDB" id="A0A3A8QFC9"/>
<dbReference type="PROSITE" id="PS50005">
    <property type="entry name" value="TPR"/>
    <property type="match status" value="1"/>
</dbReference>
<protein>
    <submittedName>
        <fullName evidence="3">PEGA domain-containing protein</fullName>
    </submittedName>
</protein>
<dbReference type="SUPFAM" id="SSF48452">
    <property type="entry name" value="TPR-like"/>
    <property type="match status" value="1"/>
</dbReference>
<dbReference type="InterPro" id="IPR013229">
    <property type="entry name" value="PEGA"/>
</dbReference>
<name>A0A3A8QFC9_9BACT</name>
<evidence type="ECO:0000313" key="3">
    <source>
        <dbReference type="EMBL" id="RKH66371.1"/>
    </source>
</evidence>
<accession>A0A3A8QFC9</accession>
<dbReference type="InterPro" id="IPR011990">
    <property type="entry name" value="TPR-like_helical_dom_sf"/>
</dbReference>
<dbReference type="Pfam" id="PF08308">
    <property type="entry name" value="PEGA"/>
    <property type="match status" value="1"/>
</dbReference>
<dbReference type="EMBL" id="RAWB01000028">
    <property type="protein sequence ID" value="RKH66371.1"/>
    <property type="molecule type" value="Genomic_DNA"/>
</dbReference>
<comment type="caution">
    <text evidence="3">The sequence shown here is derived from an EMBL/GenBank/DDBJ whole genome shotgun (WGS) entry which is preliminary data.</text>
</comment>
<reference evidence="4" key="1">
    <citation type="submission" date="2018-09" db="EMBL/GenBank/DDBJ databases">
        <authorList>
            <person name="Livingstone P.G."/>
            <person name="Whitworth D.E."/>
        </authorList>
    </citation>
    <scope>NUCLEOTIDE SEQUENCE [LARGE SCALE GENOMIC DNA]</scope>
    <source>
        <strain evidence="4">CA051B</strain>
    </source>
</reference>
<organism evidence="3 4">
    <name type="scientific">Corallococcus llansteffanensis</name>
    <dbReference type="NCBI Taxonomy" id="2316731"/>
    <lineage>
        <taxon>Bacteria</taxon>
        <taxon>Pseudomonadati</taxon>
        <taxon>Myxococcota</taxon>
        <taxon>Myxococcia</taxon>
        <taxon>Myxococcales</taxon>
        <taxon>Cystobacterineae</taxon>
        <taxon>Myxococcaceae</taxon>
        <taxon>Corallococcus</taxon>
    </lineage>
</organism>
<evidence type="ECO:0000256" key="1">
    <source>
        <dbReference type="PROSITE-ProRule" id="PRU00339"/>
    </source>
</evidence>
<dbReference type="Proteomes" id="UP000272888">
    <property type="component" value="Unassembled WGS sequence"/>
</dbReference>
<keyword evidence="1" id="KW-0802">TPR repeat</keyword>